<sequence>PPPRQHPHLDSFSTPTPILDTPPSLCTTPPTPPPAITPHPGPLPPCAPPPPPTPAAVGKQIISNASPIGREAGGGGDAGKSEEKAAEWGRSARGGDACCAVGDAGESVESGRTLVVGVRMDGQSRELLTWALVKVAEPGVCDDALHVLPSNAAAADCYDRGTNFPSCSSVIWVVKSLDSGLTIYEGFYNLKQVAWGESSMIQAERLLIKVALRDPANQRFALLSDR</sequence>
<dbReference type="EMBL" id="NMUH01000222">
    <property type="protein sequence ID" value="MQL74774.1"/>
    <property type="molecule type" value="Genomic_DNA"/>
</dbReference>
<evidence type="ECO:0000256" key="1">
    <source>
        <dbReference type="ARBA" id="ARBA00004606"/>
    </source>
</evidence>
<evidence type="ECO:0000256" key="3">
    <source>
        <dbReference type="ARBA" id="ARBA00022679"/>
    </source>
</evidence>
<dbReference type="Pfam" id="PF02485">
    <property type="entry name" value="Branch"/>
    <property type="match status" value="1"/>
</dbReference>
<evidence type="ECO:0000313" key="8">
    <source>
        <dbReference type="Proteomes" id="UP000652761"/>
    </source>
</evidence>
<comment type="caution">
    <text evidence="7">The sequence shown here is derived from an EMBL/GenBank/DDBJ whole genome shotgun (WGS) entry which is preliminary data.</text>
</comment>
<protein>
    <submittedName>
        <fullName evidence="7">Uncharacterized protein</fullName>
    </submittedName>
</protein>
<evidence type="ECO:0000256" key="2">
    <source>
        <dbReference type="ARBA" id="ARBA00022676"/>
    </source>
</evidence>
<dbReference type="Proteomes" id="UP000652761">
    <property type="component" value="Unassembled WGS sequence"/>
</dbReference>
<accession>A0A843TZM3</accession>
<dbReference type="InterPro" id="IPR003406">
    <property type="entry name" value="Glyco_trans_14"/>
</dbReference>
<dbReference type="GO" id="GO:0016757">
    <property type="term" value="F:glycosyltransferase activity"/>
    <property type="evidence" value="ECO:0007669"/>
    <property type="project" value="UniProtKB-KW"/>
</dbReference>
<dbReference type="GO" id="GO:0016020">
    <property type="term" value="C:membrane"/>
    <property type="evidence" value="ECO:0007669"/>
    <property type="project" value="UniProtKB-SubCell"/>
</dbReference>
<name>A0A843TZM3_COLES</name>
<keyword evidence="2" id="KW-0328">Glycosyltransferase</keyword>
<reference evidence="7" key="1">
    <citation type="submission" date="2017-07" db="EMBL/GenBank/DDBJ databases">
        <title>Taro Niue Genome Assembly and Annotation.</title>
        <authorList>
            <person name="Atibalentja N."/>
            <person name="Keating K."/>
            <person name="Fields C.J."/>
        </authorList>
    </citation>
    <scope>NUCLEOTIDE SEQUENCE</scope>
    <source>
        <strain evidence="7">Niue_2</strain>
        <tissue evidence="7">Leaf</tissue>
    </source>
</reference>
<dbReference type="AlphaFoldDB" id="A0A843TZM3"/>
<keyword evidence="3" id="KW-0808">Transferase</keyword>
<keyword evidence="4" id="KW-0472">Membrane</keyword>
<feature type="compositionally biased region" description="Low complexity" evidence="6">
    <location>
        <begin position="19"/>
        <end position="28"/>
    </location>
</feature>
<keyword evidence="5" id="KW-0325">Glycoprotein</keyword>
<proteinExistence type="predicted"/>
<keyword evidence="8" id="KW-1185">Reference proteome</keyword>
<feature type="region of interest" description="Disordered" evidence="6">
    <location>
        <begin position="1"/>
        <end position="94"/>
    </location>
</feature>
<organism evidence="7 8">
    <name type="scientific">Colocasia esculenta</name>
    <name type="common">Wild taro</name>
    <name type="synonym">Arum esculentum</name>
    <dbReference type="NCBI Taxonomy" id="4460"/>
    <lineage>
        <taxon>Eukaryota</taxon>
        <taxon>Viridiplantae</taxon>
        <taxon>Streptophyta</taxon>
        <taxon>Embryophyta</taxon>
        <taxon>Tracheophyta</taxon>
        <taxon>Spermatophyta</taxon>
        <taxon>Magnoliopsida</taxon>
        <taxon>Liliopsida</taxon>
        <taxon>Araceae</taxon>
        <taxon>Aroideae</taxon>
        <taxon>Colocasieae</taxon>
        <taxon>Colocasia</taxon>
    </lineage>
</organism>
<evidence type="ECO:0000256" key="4">
    <source>
        <dbReference type="ARBA" id="ARBA00023136"/>
    </source>
</evidence>
<feature type="compositionally biased region" description="Pro residues" evidence="6">
    <location>
        <begin position="29"/>
        <end position="54"/>
    </location>
</feature>
<evidence type="ECO:0000256" key="5">
    <source>
        <dbReference type="ARBA" id="ARBA00023180"/>
    </source>
</evidence>
<feature type="non-terminal residue" evidence="7">
    <location>
        <position position="1"/>
    </location>
</feature>
<evidence type="ECO:0000313" key="7">
    <source>
        <dbReference type="EMBL" id="MQL74774.1"/>
    </source>
</evidence>
<gene>
    <name evidence="7" type="ORF">Taro_007140</name>
</gene>
<comment type="subcellular location">
    <subcellularLocation>
        <location evidence="1">Membrane</location>
        <topology evidence="1">Single-pass type II membrane protein</topology>
    </subcellularLocation>
</comment>
<evidence type="ECO:0000256" key="6">
    <source>
        <dbReference type="SAM" id="MobiDB-lite"/>
    </source>
</evidence>
<dbReference type="OrthoDB" id="1728550at2759"/>